<protein>
    <submittedName>
        <fullName evidence="2">Large conductance mechanosensitive channel</fullName>
    </submittedName>
</protein>
<dbReference type="InterPro" id="IPR036019">
    <property type="entry name" value="MscL_channel"/>
</dbReference>
<sequence length="136" mass="14727">MLAIGFLLGGVFTALVSSFANDIIMAAITRAFGTSTNDWVLAPVMENGKVVGGIYIGKFISAIIQFVIVSGVVFGILYFYFWFKNYVAYRKALKNPVVEEPVAPAPAPTTEELILAELKKLNANVGDDSKSLFNAK</sequence>
<dbReference type="Pfam" id="PF01741">
    <property type="entry name" value="MscL"/>
    <property type="match status" value="1"/>
</dbReference>
<feature type="transmembrane region" description="Helical" evidence="1">
    <location>
        <begin position="55"/>
        <end position="81"/>
    </location>
</feature>
<evidence type="ECO:0000256" key="1">
    <source>
        <dbReference type="SAM" id="Phobius"/>
    </source>
</evidence>
<gene>
    <name evidence="2" type="ORF">SAMN02745154_00016</name>
</gene>
<accession>A0A1T4KE45</accession>
<dbReference type="InterPro" id="IPR037673">
    <property type="entry name" value="MSC/AndL"/>
</dbReference>
<name>A0A1T4KE45_9BACT</name>
<organism evidence="2 3">
    <name type="scientific">Mycoplasmopsis verecunda</name>
    <dbReference type="NCBI Taxonomy" id="171291"/>
    <lineage>
        <taxon>Bacteria</taxon>
        <taxon>Bacillati</taxon>
        <taxon>Mycoplasmatota</taxon>
        <taxon>Mycoplasmoidales</taxon>
        <taxon>Metamycoplasmataceae</taxon>
        <taxon>Mycoplasmopsis</taxon>
    </lineage>
</organism>
<reference evidence="3" key="1">
    <citation type="submission" date="2017-02" db="EMBL/GenBank/DDBJ databases">
        <authorList>
            <person name="Varghese N."/>
            <person name="Submissions S."/>
        </authorList>
    </citation>
    <scope>NUCLEOTIDE SEQUENCE [LARGE SCALE GENOMIC DNA]</scope>
    <source>
        <strain evidence="3">ATCC 27862</strain>
    </source>
</reference>
<keyword evidence="1" id="KW-1133">Transmembrane helix</keyword>
<evidence type="ECO:0000313" key="2">
    <source>
        <dbReference type="EMBL" id="SJZ40692.1"/>
    </source>
</evidence>
<dbReference type="AlphaFoldDB" id="A0A1T4KE45"/>
<evidence type="ECO:0000313" key="3">
    <source>
        <dbReference type="Proteomes" id="UP000190389"/>
    </source>
</evidence>
<keyword evidence="3" id="KW-1185">Reference proteome</keyword>
<dbReference type="Gene3D" id="1.10.1200.120">
    <property type="entry name" value="Large-conductance mechanosensitive channel, MscL, domain 1"/>
    <property type="match status" value="1"/>
</dbReference>
<dbReference type="Proteomes" id="UP000190389">
    <property type="component" value="Unassembled WGS sequence"/>
</dbReference>
<proteinExistence type="predicted"/>
<keyword evidence="1" id="KW-0812">Transmembrane</keyword>
<dbReference type="STRING" id="171291.SAMN02745154_00016"/>
<dbReference type="EMBL" id="FUXF01000002">
    <property type="protein sequence ID" value="SJZ40692.1"/>
    <property type="molecule type" value="Genomic_DNA"/>
</dbReference>
<dbReference type="SUPFAM" id="SSF81330">
    <property type="entry name" value="Gated mechanosensitive channel"/>
    <property type="match status" value="1"/>
</dbReference>
<keyword evidence="1" id="KW-0472">Membrane</keyword>